<gene>
    <name evidence="8" type="ORF">TrLO_g14573</name>
</gene>
<evidence type="ECO:0000256" key="1">
    <source>
        <dbReference type="ARBA" id="ARBA00009258"/>
    </source>
</evidence>
<sequence length="254" mass="28340">MFQRTTSLLLARKRTPTFKSKSKSSKAWLLRQSKDPFSIQNSQPLLKHPTTSLLSTPRPGIIGGGQDSSSTKQGRIISRAQHKLSPLLPSKKYTNVLDIGCRPCSWSLCISQSHLTKQGKITGIDILDTEIPFELLELGSRWNFLKSDINLHSFVKSKYDLILSDASPNRTGSSSTDSLQQNELALNIIEISKNVILPKGDLIIKYSRGPGKEEIEKWGKGRFESWKCRKPEGSRGESREGYVVGRGWKGGIDD</sequence>
<reference evidence="9" key="1">
    <citation type="journal article" date="2023" name="Commun. Biol.">
        <title>Genome analysis of Parmales, the sister group of diatoms, reveals the evolutionary specialization of diatoms from phago-mixotrophs to photoautotrophs.</title>
        <authorList>
            <person name="Ban H."/>
            <person name="Sato S."/>
            <person name="Yoshikawa S."/>
            <person name="Yamada K."/>
            <person name="Nakamura Y."/>
            <person name="Ichinomiya M."/>
            <person name="Sato N."/>
            <person name="Blanc-Mathieu R."/>
            <person name="Endo H."/>
            <person name="Kuwata A."/>
            <person name="Ogata H."/>
        </authorList>
    </citation>
    <scope>NUCLEOTIDE SEQUENCE [LARGE SCALE GENOMIC DNA]</scope>
    <source>
        <strain evidence="9">NIES 3700</strain>
    </source>
</reference>
<proteinExistence type="inferred from homology"/>
<evidence type="ECO:0000256" key="4">
    <source>
        <dbReference type="ARBA" id="ARBA00022679"/>
    </source>
</evidence>
<dbReference type="PANTHER" id="PTHR10920:SF18">
    <property type="entry name" value="RRNA METHYLTRANSFERASE 2, MITOCHONDRIAL"/>
    <property type="match status" value="1"/>
</dbReference>
<evidence type="ECO:0000256" key="3">
    <source>
        <dbReference type="ARBA" id="ARBA00022603"/>
    </source>
</evidence>
<dbReference type="Gene3D" id="3.40.50.150">
    <property type="entry name" value="Vaccinia Virus protein VP39"/>
    <property type="match status" value="1"/>
</dbReference>
<evidence type="ECO:0000313" key="8">
    <source>
        <dbReference type="EMBL" id="GMH99365.1"/>
    </source>
</evidence>
<evidence type="ECO:0000259" key="7">
    <source>
        <dbReference type="Pfam" id="PF01728"/>
    </source>
</evidence>
<dbReference type="InterPro" id="IPR050082">
    <property type="entry name" value="RNA_methyltr_RlmE"/>
</dbReference>
<dbReference type="SUPFAM" id="SSF53335">
    <property type="entry name" value="S-adenosyl-L-methionine-dependent methyltransferases"/>
    <property type="match status" value="1"/>
</dbReference>
<keyword evidence="2" id="KW-0698">rRNA processing</keyword>
<evidence type="ECO:0000313" key="9">
    <source>
        <dbReference type="Proteomes" id="UP001165122"/>
    </source>
</evidence>
<protein>
    <recommendedName>
        <fullName evidence="6">rRNA methyltransferase 2, mitochondrial</fullName>
    </recommendedName>
</protein>
<dbReference type="PANTHER" id="PTHR10920">
    <property type="entry name" value="RIBOSOMAL RNA METHYLTRANSFERASE"/>
    <property type="match status" value="1"/>
</dbReference>
<dbReference type="OrthoDB" id="1287559at2759"/>
<dbReference type="Proteomes" id="UP001165122">
    <property type="component" value="Unassembled WGS sequence"/>
</dbReference>
<keyword evidence="9" id="KW-1185">Reference proteome</keyword>
<evidence type="ECO:0000256" key="6">
    <source>
        <dbReference type="ARBA" id="ARBA00041184"/>
    </source>
</evidence>
<evidence type="ECO:0000256" key="2">
    <source>
        <dbReference type="ARBA" id="ARBA00022552"/>
    </source>
</evidence>
<keyword evidence="5" id="KW-0949">S-adenosyl-L-methionine</keyword>
<dbReference type="AlphaFoldDB" id="A0A9W7F269"/>
<name>A0A9W7F269_9STRA</name>
<evidence type="ECO:0000256" key="5">
    <source>
        <dbReference type="ARBA" id="ARBA00022691"/>
    </source>
</evidence>
<organism evidence="8 9">
    <name type="scientific">Triparma laevis f. longispina</name>
    <dbReference type="NCBI Taxonomy" id="1714387"/>
    <lineage>
        <taxon>Eukaryota</taxon>
        <taxon>Sar</taxon>
        <taxon>Stramenopiles</taxon>
        <taxon>Ochrophyta</taxon>
        <taxon>Bolidophyceae</taxon>
        <taxon>Parmales</taxon>
        <taxon>Triparmaceae</taxon>
        <taxon>Triparma</taxon>
    </lineage>
</organism>
<dbReference type="InterPro" id="IPR029063">
    <property type="entry name" value="SAM-dependent_MTases_sf"/>
</dbReference>
<dbReference type="InterPro" id="IPR002877">
    <property type="entry name" value="RNA_MeTrfase_FtsJ_dom"/>
</dbReference>
<comment type="caution">
    <text evidence="8">The sequence shown here is derived from an EMBL/GenBank/DDBJ whole genome shotgun (WGS) entry which is preliminary data.</text>
</comment>
<dbReference type="EMBL" id="BRXW01000009">
    <property type="protein sequence ID" value="GMH99365.1"/>
    <property type="molecule type" value="Genomic_DNA"/>
</dbReference>
<dbReference type="Pfam" id="PF01728">
    <property type="entry name" value="FtsJ"/>
    <property type="match status" value="1"/>
</dbReference>
<accession>A0A9W7F269</accession>
<comment type="similarity">
    <text evidence="1">Belongs to the class I-like SAM-binding methyltransferase superfamily. RNA methyltransferase RlmE family.</text>
</comment>
<keyword evidence="4" id="KW-0808">Transferase</keyword>
<dbReference type="GO" id="GO:0008650">
    <property type="term" value="F:rRNA (uridine-2'-O-)-methyltransferase activity"/>
    <property type="evidence" value="ECO:0007669"/>
    <property type="project" value="TreeGrafter"/>
</dbReference>
<feature type="domain" description="Ribosomal RNA methyltransferase FtsJ" evidence="7">
    <location>
        <begin position="78"/>
        <end position="247"/>
    </location>
</feature>
<keyword evidence="3" id="KW-0489">Methyltransferase</keyword>